<evidence type="ECO:0000313" key="2">
    <source>
        <dbReference type="Proteomes" id="UP001060275"/>
    </source>
</evidence>
<evidence type="ECO:0000313" key="1">
    <source>
        <dbReference type="EMBL" id="MCP8886207.1"/>
    </source>
</evidence>
<name>A0A9Q4FRG7_9HYPH</name>
<organism evidence="1 2">
    <name type="scientific">Devosia ureilytica</name>
    <dbReference type="NCBI Taxonomy" id="2952754"/>
    <lineage>
        <taxon>Bacteria</taxon>
        <taxon>Pseudomonadati</taxon>
        <taxon>Pseudomonadota</taxon>
        <taxon>Alphaproteobacteria</taxon>
        <taxon>Hyphomicrobiales</taxon>
        <taxon>Devosiaceae</taxon>
        <taxon>Devosia</taxon>
    </lineage>
</organism>
<gene>
    <name evidence="1" type="ORF">NF348_03745</name>
</gene>
<protein>
    <submittedName>
        <fullName evidence="1">Uncharacterized protein</fullName>
    </submittedName>
</protein>
<comment type="caution">
    <text evidence="1">The sequence shown here is derived from an EMBL/GenBank/DDBJ whole genome shotgun (WGS) entry which is preliminary data.</text>
</comment>
<proteinExistence type="predicted"/>
<keyword evidence="2" id="KW-1185">Reference proteome</keyword>
<dbReference type="Proteomes" id="UP001060275">
    <property type="component" value="Unassembled WGS sequence"/>
</dbReference>
<accession>A0A9Q4FRG7</accession>
<sequence length="86" mass="8823">MSDQFDTFQNGLTAPATRATAITPHDANDLAFVTRAIYVGGAGDLSVIMRAGDTVTFSDVPAGTLLPIRVSRVLAATSATDVVGLA</sequence>
<dbReference type="EMBL" id="JAMWDU010000001">
    <property type="protein sequence ID" value="MCP8886207.1"/>
    <property type="molecule type" value="Genomic_DNA"/>
</dbReference>
<dbReference type="RefSeq" id="WP_254672615.1">
    <property type="nucleotide sequence ID" value="NZ_JAMWDU010000001.1"/>
</dbReference>
<reference evidence="1" key="1">
    <citation type="submission" date="2022-06" db="EMBL/GenBank/DDBJ databases">
        <title>Devosia sp. XJ19-45 genome assembly.</title>
        <authorList>
            <person name="Li B."/>
            <person name="Cai M."/>
            <person name="Nie G."/>
            <person name="Li W."/>
        </authorList>
    </citation>
    <scope>NUCLEOTIDE SEQUENCE</scope>
    <source>
        <strain evidence="1">XJ19-45</strain>
    </source>
</reference>
<dbReference type="AlphaFoldDB" id="A0A9Q4FRG7"/>